<feature type="compositionally biased region" description="Low complexity" evidence="1">
    <location>
        <begin position="85"/>
        <end position="107"/>
    </location>
</feature>
<feature type="transmembrane region" description="Helical" evidence="2">
    <location>
        <begin position="291"/>
        <end position="310"/>
    </location>
</feature>
<dbReference type="EMBL" id="JAGTXO010000037">
    <property type="protein sequence ID" value="KAG8459876.1"/>
    <property type="molecule type" value="Genomic_DNA"/>
</dbReference>
<gene>
    <name evidence="3" type="ORF">KFE25_014439</name>
</gene>
<feature type="transmembrane region" description="Helical" evidence="2">
    <location>
        <begin position="361"/>
        <end position="384"/>
    </location>
</feature>
<feature type="transmembrane region" description="Helical" evidence="2">
    <location>
        <begin position="396"/>
        <end position="417"/>
    </location>
</feature>
<keyword evidence="2" id="KW-0472">Membrane</keyword>
<name>A0A8J6C684_DIALT</name>
<protein>
    <submittedName>
        <fullName evidence="3">Uncharacterized protein</fullName>
    </submittedName>
</protein>
<feature type="transmembrane region" description="Helical" evidence="2">
    <location>
        <begin position="322"/>
        <end position="341"/>
    </location>
</feature>
<feature type="non-terminal residue" evidence="3">
    <location>
        <position position="489"/>
    </location>
</feature>
<sequence length="489" mass="50420">MPPCGPVAPPPPPPPPPREPPPRRSGGAATASGQEAARACTSGARRVAAPAQRVAAALERGSSPPPREQQPSAPSLPSTSPEPQRPSGAARSAAAAQPANNARPSRVRASSASVLSVLPPRPAPAASAASARFAARRASASGGVVAAAWRRQRANALSRLVPLKRASAWRPSAASHNAEPRSSITRLSAATFVNMLHADRLRSADGAASDELTAELLERSVEEARVRQRVVMLRVLALAMPMCAGTLALFLITSAPTDAGRAGGAQQTDLAKPNAGSRSGVADVDVNVFQLARVLLLTMGLGGTPCLILLCLHASAQQRMRIIVACFFGLAIIVGGTVPFVETVARLAHGSTARGARDADALVTTLAAAVQVGVNAGAVARGLALLCRRWNDAHGLLGGCWSTLAIVYPGIAAKHMIAFVGSVARGDFSSDHEGGRVLAFFVFAPIPFNAFFTFFAASPWLRRRAQAMIALPGSGMQGVVASLAPLLGY</sequence>
<keyword evidence="4" id="KW-1185">Reference proteome</keyword>
<proteinExistence type="predicted"/>
<organism evidence="3 4">
    <name type="scientific">Diacronema lutheri</name>
    <name type="common">Unicellular marine alga</name>
    <name type="synonym">Monochrysis lutheri</name>
    <dbReference type="NCBI Taxonomy" id="2081491"/>
    <lineage>
        <taxon>Eukaryota</taxon>
        <taxon>Haptista</taxon>
        <taxon>Haptophyta</taxon>
        <taxon>Pavlovophyceae</taxon>
        <taxon>Pavlovales</taxon>
        <taxon>Pavlovaceae</taxon>
        <taxon>Diacronema</taxon>
    </lineage>
</organism>
<feature type="transmembrane region" description="Helical" evidence="2">
    <location>
        <begin position="231"/>
        <end position="252"/>
    </location>
</feature>
<dbReference type="AlphaFoldDB" id="A0A8J6C684"/>
<evidence type="ECO:0000256" key="2">
    <source>
        <dbReference type="SAM" id="Phobius"/>
    </source>
</evidence>
<reference evidence="3" key="1">
    <citation type="submission" date="2021-05" db="EMBL/GenBank/DDBJ databases">
        <title>The genome of the haptophyte Pavlova lutheri (Diacronema luteri, Pavlovales) - a model for lipid biosynthesis in eukaryotic algae.</title>
        <authorList>
            <person name="Hulatt C.J."/>
            <person name="Posewitz M.C."/>
        </authorList>
    </citation>
    <scope>NUCLEOTIDE SEQUENCE</scope>
    <source>
        <strain evidence="3">NIVA-4/92</strain>
    </source>
</reference>
<evidence type="ECO:0000256" key="1">
    <source>
        <dbReference type="SAM" id="MobiDB-lite"/>
    </source>
</evidence>
<comment type="caution">
    <text evidence="3">The sequence shown here is derived from an EMBL/GenBank/DDBJ whole genome shotgun (WGS) entry which is preliminary data.</text>
</comment>
<feature type="transmembrane region" description="Helical" evidence="2">
    <location>
        <begin position="437"/>
        <end position="457"/>
    </location>
</feature>
<evidence type="ECO:0000313" key="3">
    <source>
        <dbReference type="EMBL" id="KAG8459876.1"/>
    </source>
</evidence>
<accession>A0A8J6C684</accession>
<keyword evidence="2" id="KW-1133">Transmembrane helix</keyword>
<feature type="compositionally biased region" description="Polar residues" evidence="1">
    <location>
        <begin position="69"/>
        <end position="82"/>
    </location>
</feature>
<feature type="compositionally biased region" description="Pro residues" evidence="1">
    <location>
        <begin position="1"/>
        <end position="19"/>
    </location>
</feature>
<feature type="compositionally biased region" description="Low complexity" evidence="1">
    <location>
        <begin position="44"/>
        <end position="57"/>
    </location>
</feature>
<feature type="region of interest" description="Disordered" evidence="1">
    <location>
        <begin position="1"/>
        <end position="107"/>
    </location>
</feature>
<evidence type="ECO:0000313" key="4">
    <source>
        <dbReference type="Proteomes" id="UP000751190"/>
    </source>
</evidence>
<keyword evidence="2" id="KW-0812">Transmembrane</keyword>
<dbReference type="Proteomes" id="UP000751190">
    <property type="component" value="Unassembled WGS sequence"/>
</dbReference>